<keyword evidence="2" id="KW-1185">Reference proteome</keyword>
<dbReference type="RefSeq" id="WP_186953600.1">
    <property type="nucleotide sequence ID" value="NZ_JACOFX010000004.1"/>
</dbReference>
<evidence type="ECO:0000313" key="1">
    <source>
        <dbReference type="EMBL" id="MBC3908050.1"/>
    </source>
</evidence>
<accession>A0ABR6Z9P3</accession>
<dbReference type="EMBL" id="JACOFX010000004">
    <property type="protein sequence ID" value="MBC3908050.1"/>
    <property type="molecule type" value="Genomic_DNA"/>
</dbReference>
<evidence type="ECO:0000313" key="2">
    <source>
        <dbReference type="Proteomes" id="UP000646911"/>
    </source>
</evidence>
<reference evidence="1 2" key="1">
    <citation type="submission" date="2020-08" db="EMBL/GenBank/DDBJ databases">
        <title>Novel species isolated from subtropical streams in China.</title>
        <authorList>
            <person name="Lu H."/>
        </authorList>
    </citation>
    <scope>NUCLEOTIDE SEQUENCE [LARGE SCALE GENOMIC DNA]</scope>
    <source>
        <strain evidence="1 2">NL8W</strain>
    </source>
</reference>
<sequence>MRNDIAVRYAQVAQILSDKFLFIEDIMRELRTSENYARKLISDLCFSGHVVQRATPTPRGRSKLQFGWHSGKPAPTMYTRQIKPDTDKIRRTDPLMIALYGEAGCRQAGRAAA</sequence>
<organism evidence="1 2">
    <name type="scientific">Undibacterium umbellatum</name>
    <dbReference type="NCBI Taxonomy" id="2762300"/>
    <lineage>
        <taxon>Bacteria</taxon>
        <taxon>Pseudomonadati</taxon>
        <taxon>Pseudomonadota</taxon>
        <taxon>Betaproteobacteria</taxon>
        <taxon>Burkholderiales</taxon>
        <taxon>Oxalobacteraceae</taxon>
        <taxon>Undibacterium</taxon>
    </lineage>
</organism>
<protein>
    <submittedName>
        <fullName evidence="1">Uncharacterized protein</fullName>
    </submittedName>
</protein>
<gene>
    <name evidence="1" type="ORF">H8L47_10770</name>
</gene>
<proteinExistence type="predicted"/>
<name>A0ABR6Z9P3_9BURK</name>
<dbReference type="Proteomes" id="UP000646911">
    <property type="component" value="Unassembled WGS sequence"/>
</dbReference>
<comment type="caution">
    <text evidence="1">The sequence shown here is derived from an EMBL/GenBank/DDBJ whole genome shotgun (WGS) entry which is preliminary data.</text>
</comment>